<evidence type="ECO:0000256" key="12">
    <source>
        <dbReference type="PROSITE-ProRule" id="PRU01360"/>
    </source>
</evidence>
<keyword evidence="4 12" id="KW-1134">Transmembrane beta strand</keyword>
<dbReference type="PANTHER" id="PTHR30069:SF53">
    <property type="entry name" value="COLICIN I RECEPTOR-RELATED"/>
    <property type="match status" value="1"/>
</dbReference>
<evidence type="ECO:0000313" key="18">
    <source>
        <dbReference type="Proteomes" id="UP000509579"/>
    </source>
</evidence>
<keyword evidence="10 17" id="KW-0675">Receptor</keyword>
<dbReference type="PANTHER" id="PTHR30069">
    <property type="entry name" value="TONB-DEPENDENT OUTER MEMBRANE RECEPTOR"/>
    <property type="match status" value="1"/>
</dbReference>
<protein>
    <submittedName>
        <fullName evidence="17">TonB-dependent receptor</fullName>
    </submittedName>
</protein>
<dbReference type="Pfam" id="PF00593">
    <property type="entry name" value="TonB_dep_Rec_b-barrel"/>
    <property type="match status" value="1"/>
</dbReference>
<dbReference type="GO" id="GO:0015889">
    <property type="term" value="P:cobalamin transport"/>
    <property type="evidence" value="ECO:0007669"/>
    <property type="project" value="TreeGrafter"/>
</dbReference>
<feature type="domain" description="TonB-dependent receptor-like beta-barrel" evidence="15">
    <location>
        <begin position="216"/>
        <end position="583"/>
    </location>
</feature>
<evidence type="ECO:0000256" key="7">
    <source>
        <dbReference type="ARBA" id="ARBA00023065"/>
    </source>
</evidence>
<dbReference type="InterPro" id="IPR036942">
    <property type="entry name" value="Beta-barrel_TonB_sf"/>
</dbReference>
<keyword evidence="7" id="KW-0406">Ion transport</keyword>
<keyword evidence="3 12" id="KW-0813">Transport</keyword>
<keyword evidence="5 12" id="KW-0812">Transmembrane</keyword>
<dbReference type="EMBL" id="CP054840">
    <property type="protein sequence ID" value="QKV53592.1"/>
    <property type="molecule type" value="Genomic_DNA"/>
</dbReference>
<dbReference type="Proteomes" id="UP000509579">
    <property type="component" value="Chromosome"/>
</dbReference>
<organism evidence="17 18">
    <name type="scientific">Comamonas antarctica</name>
    <dbReference type="NCBI Taxonomy" id="2743470"/>
    <lineage>
        <taxon>Bacteria</taxon>
        <taxon>Pseudomonadati</taxon>
        <taxon>Pseudomonadota</taxon>
        <taxon>Betaproteobacteria</taxon>
        <taxon>Burkholderiales</taxon>
        <taxon>Comamonadaceae</taxon>
        <taxon>Comamonas</taxon>
    </lineage>
</organism>
<gene>
    <name evidence="17" type="ORF">HUK68_12215</name>
</gene>
<dbReference type="AlphaFoldDB" id="A0A6N1X688"/>
<dbReference type="InterPro" id="IPR000531">
    <property type="entry name" value="Beta-barrel_TonB"/>
</dbReference>
<keyword evidence="18" id="KW-1185">Reference proteome</keyword>
<name>A0A6N1X688_9BURK</name>
<dbReference type="PROSITE" id="PS52016">
    <property type="entry name" value="TONB_DEPENDENT_REC_3"/>
    <property type="match status" value="1"/>
</dbReference>
<reference evidence="17 18" key="1">
    <citation type="submission" date="2020-06" db="EMBL/GenBank/DDBJ databases">
        <title>Acidovorax antarctica sp. nov., isolated from Corinth ice sheet soil, Antarctic Fields Peninsula.</title>
        <authorList>
            <person name="Xu Q."/>
            <person name="Peng F."/>
        </authorList>
    </citation>
    <scope>NUCLEOTIDE SEQUENCE [LARGE SCALE GENOMIC DNA]</scope>
    <source>
        <strain evidence="17 18">16-35-5</strain>
    </source>
</reference>
<dbReference type="Gene3D" id="2.170.130.10">
    <property type="entry name" value="TonB-dependent receptor, plug domain"/>
    <property type="match status" value="1"/>
</dbReference>
<evidence type="ECO:0000256" key="3">
    <source>
        <dbReference type="ARBA" id="ARBA00022448"/>
    </source>
</evidence>
<dbReference type="KEGG" id="aant:HUK68_12215"/>
<proteinExistence type="inferred from homology"/>
<keyword evidence="11 12" id="KW-0998">Cell outer membrane</keyword>
<feature type="signal peptide" evidence="14">
    <location>
        <begin position="1"/>
        <end position="30"/>
    </location>
</feature>
<dbReference type="GO" id="GO:0006811">
    <property type="term" value="P:monoatomic ion transport"/>
    <property type="evidence" value="ECO:0007669"/>
    <property type="project" value="UniProtKB-KW"/>
</dbReference>
<feature type="chain" id="PRO_5026655703" evidence="14">
    <location>
        <begin position="31"/>
        <end position="612"/>
    </location>
</feature>
<dbReference type="InterPro" id="IPR039426">
    <property type="entry name" value="TonB-dep_rcpt-like"/>
</dbReference>
<keyword evidence="8 13" id="KW-0798">TonB box</keyword>
<evidence type="ECO:0000256" key="2">
    <source>
        <dbReference type="ARBA" id="ARBA00009810"/>
    </source>
</evidence>
<evidence type="ECO:0000259" key="16">
    <source>
        <dbReference type="Pfam" id="PF07715"/>
    </source>
</evidence>
<comment type="similarity">
    <text evidence="2 12 13">Belongs to the TonB-dependent receptor family.</text>
</comment>
<evidence type="ECO:0000259" key="15">
    <source>
        <dbReference type="Pfam" id="PF00593"/>
    </source>
</evidence>
<keyword evidence="6 14" id="KW-0732">Signal</keyword>
<evidence type="ECO:0000256" key="11">
    <source>
        <dbReference type="ARBA" id="ARBA00023237"/>
    </source>
</evidence>
<comment type="subcellular location">
    <subcellularLocation>
        <location evidence="1 12">Cell outer membrane</location>
        <topology evidence="1 12">Multi-pass membrane protein</topology>
    </subcellularLocation>
</comment>
<evidence type="ECO:0000256" key="9">
    <source>
        <dbReference type="ARBA" id="ARBA00023136"/>
    </source>
</evidence>
<evidence type="ECO:0000256" key="14">
    <source>
        <dbReference type="SAM" id="SignalP"/>
    </source>
</evidence>
<dbReference type="InterPro" id="IPR012910">
    <property type="entry name" value="Plug_dom"/>
</dbReference>
<dbReference type="InterPro" id="IPR037066">
    <property type="entry name" value="Plug_dom_sf"/>
</dbReference>
<dbReference type="SUPFAM" id="SSF56935">
    <property type="entry name" value="Porins"/>
    <property type="match status" value="1"/>
</dbReference>
<sequence>MLHAFSGTAAPLAACSCALALAIACSGTQAWGEVPAMTETVVTAARAPQSAEQLLADLSVIDRATIEASGATGVADLLVRVPGIQMVRNGGIGNTTSLMLRGADTAYTAVYIDGVRFSSQSGSGGPSWESIPLAMIDRIEVLRGPAAAIYGSDAMGGVVQIFTRRGEQAPTGSLSLGLGSNGTRRAQAGISGVHQAWDYALDIASERSDGFDVRPSRNPDRDGYDSLSGAARLGWRIDARHRLSASLLASDMDAAYDNSPRLGVDDRAKHRMHAAGLDWSAQWSERWSSQLALNTSEDRYETTPTPYLTTTQLRGLSWQNQWRLGAQSLSATLERREDALQNAPIDRKRAQNALALGYQWHAGAQHLQAQLRHDDDSEFGGKNTGSLSYGYDLTPRWRATATAATAFRAPTLFQRFSSYGSAALTPENGRNLELGLRYQAGRDAFSATAYRNRISDQVSFQTGARGCASSQGCYVSVAQAEYQGVTLAGSTHAAGTRWHASLDFNAARDGATGLYLARRPRQFGTLGASRSIAGWQWAADVQWSARRYDDAANTRVLGGYALWNLSATRQLARDWKLLARLDNAFDKYYETAATYATEGRRFFMSLQWTSTP</sequence>
<feature type="domain" description="TonB-dependent receptor plug" evidence="16">
    <location>
        <begin position="55"/>
        <end position="158"/>
    </location>
</feature>
<evidence type="ECO:0000256" key="4">
    <source>
        <dbReference type="ARBA" id="ARBA00022452"/>
    </source>
</evidence>
<dbReference type="Gene3D" id="2.40.170.20">
    <property type="entry name" value="TonB-dependent receptor, beta-barrel domain"/>
    <property type="match status" value="1"/>
</dbReference>
<evidence type="ECO:0000256" key="10">
    <source>
        <dbReference type="ARBA" id="ARBA00023170"/>
    </source>
</evidence>
<evidence type="ECO:0000256" key="6">
    <source>
        <dbReference type="ARBA" id="ARBA00022729"/>
    </source>
</evidence>
<accession>A0A6N1X688</accession>
<evidence type="ECO:0000256" key="5">
    <source>
        <dbReference type="ARBA" id="ARBA00022692"/>
    </source>
</evidence>
<evidence type="ECO:0000256" key="13">
    <source>
        <dbReference type="RuleBase" id="RU003357"/>
    </source>
</evidence>
<keyword evidence="9 12" id="KW-0472">Membrane</keyword>
<dbReference type="GO" id="GO:0009279">
    <property type="term" value="C:cell outer membrane"/>
    <property type="evidence" value="ECO:0007669"/>
    <property type="project" value="UniProtKB-SubCell"/>
</dbReference>
<evidence type="ECO:0000256" key="1">
    <source>
        <dbReference type="ARBA" id="ARBA00004571"/>
    </source>
</evidence>
<dbReference type="CDD" id="cd01347">
    <property type="entry name" value="ligand_gated_channel"/>
    <property type="match status" value="1"/>
</dbReference>
<dbReference type="Pfam" id="PF07715">
    <property type="entry name" value="Plug"/>
    <property type="match status" value="1"/>
</dbReference>
<evidence type="ECO:0000256" key="8">
    <source>
        <dbReference type="ARBA" id="ARBA00023077"/>
    </source>
</evidence>
<evidence type="ECO:0000313" key="17">
    <source>
        <dbReference type="EMBL" id="QKV53592.1"/>
    </source>
</evidence>